<name>A0A699WVN7_TANCI</name>
<keyword evidence="1" id="KW-0812">Transmembrane</keyword>
<proteinExistence type="predicted"/>
<gene>
    <name evidence="2" type="ORF">Tci_923108</name>
</gene>
<sequence>MPLGWARQAGLPVTATTGIAATNLLLLLALVATAGVLYAILRRLLLPGWYAGLAALLLTFLCPQLLRFQGHMSLGYACIVPVQWYLLLRALAAPRRAGWWVALGVFNLL</sequence>
<evidence type="ECO:0008006" key="3">
    <source>
        <dbReference type="Google" id="ProtNLM"/>
    </source>
</evidence>
<evidence type="ECO:0000313" key="2">
    <source>
        <dbReference type="EMBL" id="GFD51139.1"/>
    </source>
</evidence>
<organism evidence="2">
    <name type="scientific">Tanacetum cinerariifolium</name>
    <name type="common">Dalmatian daisy</name>
    <name type="synonym">Chrysanthemum cinerariifolium</name>
    <dbReference type="NCBI Taxonomy" id="118510"/>
    <lineage>
        <taxon>Eukaryota</taxon>
        <taxon>Viridiplantae</taxon>
        <taxon>Streptophyta</taxon>
        <taxon>Embryophyta</taxon>
        <taxon>Tracheophyta</taxon>
        <taxon>Spermatophyta</taxon>
        <taxon>Magnoliopsida</taxon>
        <taxon>eudicotyledons</taxon>
        <taxon>Gunneridae</taxon>
        <taxon>Pentapetalae</taxon>
        <taxon>asterids</taxon>
        <taxon>campanulids</taxon>
        <taxon>Asterales</taxon>
        <taxon>Asteraceae</taxon>
        <taxon>Asteroideae</taxon>
        <taxon>Anthemideae</taxon>
        <taxon>Anthemidinae</taxon>
        <taxon>Tanacetum</taxon>
    </lineage>
</organism>
<feature type="transmembrane region" description="Helical" evidence="1">
    <location>
        <begin position="20"/>
        <end position="41"/>
    </location>
</feature>
<dbReference type="EMBL" id="BKCJ011766190">
    <property type="protein sequence ID" value="GFD51139.1"/>
    <property type="molecule type" value="Genomic_DNA"/>
</dbReference>
<reference evidence="2" key="1">
    <citation type="journal article" date="2019" name="Sci. Rep.">
        <title>Draft genome of Tanacetum cinerariifolium, the natural source of mosquito coil.</title>
        <authorList>
            <person name="Yamashiro T."/>
            <person name="Shiraishi A."/>
            <person name="Satake H."/>
            <person name="Nakayama K."/>
        </authorList>
    </citation>
    <scope>NUCLEOTIDE SEQUENCE</scope>
</reference>
<dbReference type="AlphaFoldDB" id="A0A699WVN7"/>
<feature type="transmembrane region" description="Helical" evidence="1">
    <location>
        <begin position="48"/>
        <end position="66"/>
    </location>
</feature>
<comment type="caution">
    <text evidence="2">The sequence shown here is derived from an EMBL/GenBank/DDBJ whole genome shotgun (WGS) entry which is preliminary data.</text>
</comment>
<accession>A0A699WVN7</accession>
<protein>
    <recommendedName>
        <fullName evidence="3">Glycosyltransferase RgtA/B/C/D-like domain-containing protein</fullName>
    </recommendedName>
</protein>
<feature type="non-terminal residue" evidence="2">
    <location>
        <position position="109"/>
    </location>
</feature>
<keyword evidence="1" id="KW-1133">Transmembrane helix</keyword>
<keyword evidence="1" id="KW-0472">Membrane</keyword>
<evidence type="ECO:0000256" key="1">
    <source>
        <dbReference type="SAM" id="Phobius"/>
    </source>
</evidence>